<dbReference type="SUPFAM" id="SSF55781">
    <property type="entry name" value="GAF domain-like"/>
    <property type="match status" value="1"/>
</dbReference>
<name>A0A840NGP0_9PSEU</name>
<dbReference type="SMART" id="SM00346">
    <property type="entry name" value="HTH_ICLR"/>
    <property type="match status" value="1"/>
</dbReference>
<dbReference type="Gene3D" id="3.30.450.40">
    <property type="match status" value="1"/>
</dbReference>
<evidence type="ECO:0000256" key="4">
    <source>
        <dbReference type="ARBA" id="ARBA00023163"/>
    </source>
</evidence>
<dbReference type="EMBL" id="JACHIV010000001">
    <property type="protein sequence ID" value="MBB5069255.1"/>
    <property type="molecule type" value="Genomic_DNA"/>
</dbReference>
<proteinExistence type="predicted"/>
<evidence type="ECO:0000313" key="10">
    <source>
        <dbReference type="Proteomes" id="UP000580474"/>
    </source>
</evidence>
<sequence length="267" mass="29387">MSGMADGQKGVRDVKSAARTVEVLEVLGGLDGEPVNLRELAERTQVPRSSLYALLQTLVARGWVRTDATGSLYGIGVRALLVGTSYIDGDLRVAEIKPYLDDLVADLGETVHFARLDGADVVYLLTRESKHHLRPFSRVGRRLPASATSLGKALLAEREDAEIDELLPDPLPKFTESTLDRAELKADLAATRERGYAIEREESNVGVHCIGVALRYDGPVQDAISCSMPTARVTPEIQQDAVERMLRARDEIERAALRWPTSQVSWR</sequence>
<evidence type="ECO:0000313" key="9">
    <source>
        <dbReference type="EMBL" id="MBB5069255.1"/>
    </source>
</evidence>
<dbReference type="AlphaFoldDB" id="A0A840NGP0"/>
<keyword evidence="4" id="KW-0804">Transcription</keyword>
<dbReference type="FunFam" id="1.10.10.10:FF:000056">
    <property type="entry name" value="IclR family transcriptional regulator"/>
    <property type="match status" value="1"/>
</dbReference>
<dbReference type="GO" id="GO:0006071">
    <property type="term" value="P:glycerol metabolic process"/>
    <property type="evidence" value="ECO:0007669"/>
    <property type="project" value="UniProtKB-KW"/>
</dbReference>
<dbReference type="PROSITE" id="PS51077">
    <property type="entry name" value="HTH_ICLR"/>
    <property type="match status" value="1"/>
</dbReference>
<dbReference type="Proteomes" id="UP000580474">
    <property type="component" value="Unassembled WGS sequence"/>
</dbReference>
<dbReference type="InterPro" id="IPR029016">
    <property type="entry name" value="GAF-like_dom_sf"/>
</dbReference>
<comment type="function">
    <text evidence="5">May be an activator protein for the gylABX operon.</text>
</comment>
<dbReference type="InterPro" id="IPR005471">
    <property type="entry name" value="Tscrpt_reg_IclR_N"/>
</dbReference>
<keyword evidence="10" id="KW-1185">Reference proteome</keyword>
<accession>A0A840NGP0</accession>
<evidence type="ECO:0000259" key="8">
    <source>
        <dbReference type="PROSITE" id="PS51078"/>
    </source>
</evidence>
<evidence type="ECO:0000256" key="3">
    <source>
        <dbReference type="ARBA" id="ARBA00023125"/>
    </source>
</evidence>
<dbReference type="Pfam" id="PF09339">
    <property type="entry name" value="HTH_IclR"/>
    <property type="match status" value="1"/>
</dbReference>
<keyword evidence="3 9" id="KW-0238">DNA-binding</keyword>
<evidence type="ECO:0000256" key="1">
    <source>
        <dbReference type="ARBA" id="ARBA00022798"/>
    </source>
</evidence>
<reference evidence="9 10" key="1">
    <citation type="submission" date="2020-08" db="EMBL/GenBank/DDBJ databases">
        <title>Sequencing the genomes of 1000 actinobacteria strains.</title>
        <authorList>
            <person name="Klenk H.-P."/>
        </authorList>
    </citation>
    <scope>NUCLEOTIDE SEQUENCE [LARGE SCALE GENOMIC DNA]</scope>
    <source>
        <strain evidence="9 10">DSM 45582</strain>
    </source>
</reference>
<evidence type="ECO:0000256" key="2">
    <source>
        <dbReference type="ARBA" id="ARBA00023015"/>
    </source>
</evidence>
<dbReference type="InterPro" id="IPR050707">
    <property type="entry name" value="HTH_MetabolicPath_Reg"/>
</dbReference>
<dbReference type="RefSeq" id="WP_246456756.1">
    <property type="nucleotide sequence ID" value="NZ_JACHIV010000001.1"/>
</dbReference>
<evidence type="ECO:0000256" key="6">
    <source>
        <dbReference type="ARBA" id="ARBA00070406"/>
    </source>
</evidence>
<dbReference type="InterPro" id="IPR036390">
    <property type="entry name" value="WH_DNA-bd_sf"/>
</dbReference>
<dbReference type="PANTHER" id="PTHR30136:SF24">
    <property type="entry name" value="HTH-TYPE TRANSCRIPTIONAL REPRESSOR ALLR"/>
    <property type="match status" value="1"/>
</dbReference>
<dbReference type="PANTHER" id="PTHR30136">
    <property type="entry name" value="HELIX-TURN-HELIX TRANSCRIPTIONAL REGULATOR, ICLR FAMILY"/>
    <property type="match status" value="1"/>
</dbReference>
<dbReference type="PROSITE" id="PS51078">
    <property type="entry name" value="ICLR_ED"/>
    <property type="match status" value="1"/>
</dbReference>
<feature type="domain" description="IclR-ED" evidence="8">
    <location>
        <begin position="78"/>
        <end position="258"/>
    </location>
</feature>
<comment type="caution">
    <text evidence="9">The sequence shown here is derived from an EMBL/GenBank/DDBJ whole genome shotgun (WGS) entry which is preliminary data.</text>
</comment>
<keyword evidence="2" id="KW-0805">Transcription regulation</keyword>
<evidence type="ECO:0000256" key="5">
    <source>
        <dbReference type="ARBA" id="ARBA00058938"/>
    </source>
</evidence>
<dbReference type="Pfam" id="PF01614">
    <property type="entry name" value="IclR_C"/>
    <property type="match status" value="1"/>
</dbReference>
<keyword evidence="1" id="KW-0319">Glycerol metabolism</keyword>
<feature type="domain" description="HTH iclR-type" evidence="7">
    <location>
        <begin position="14"/>
        <end position="77"/>
    </location>
</feature>
<dbReference type="GO" id="GO:0003700">
    <property type="term" value="F:DNA-binding transcription factor activity"/>
    <property type="evidence" value="ECO:0007669"/>
    <property type="project" value="TreeGrafter"/>
</dbReference>
<gene>
    <name evidence="9" type="ORF">BJ969_002343</name>
</gene>
<dbReference type="GO" id="GO:0045892">
    <property type="term" value="P:negative regulation of DNA-templated transcription"/>
    <property type="evidence" value="ECO:0007669"/>
    <property type="project" value="TreeGrafter"/>
</dbReference>
<dbReference type="GO" id="GO:0003677">
    <property type="term" value="F:DNA binding"/>
    <property type="evidence" value="ECO:0007669"/>
    <property type="project" value="UniProtKB-KW"/>
</dbReference>
<dbReference type="InterPro" id="IPR014757">
    <property type="entry name" value="Tscrpt_reg_IclR_C"/>
</dbReference>
<dbReference type="SUPFAM" id="SSF46785">
    <property type="entry name" value="Winged helix' DNA-binding domain"/>
    <property type="match status" value="1"/>
</dbReference>
<dbReference type="Gene3D" id="1.10.10.10">
    <property type="entry name" value="Winged helix-like DNA-binding domain superfamily/Winged helix DNA-binding domain"/>
    <property type="match status" value="1"/>
</dbReference>
<protein>
    <recommendedName>
        <fullName evidence="6">Glycerol operon regulatory protein</fullName>
    </recommendedName>
</protein>
<organism evidence="9 10">
    <name type="scientific">Saccharopolyspora gloriosae</name>
    <dbReference type="NCBI Taxonomy" id="455344"/>
    <lineage>
        <taxon>Bacteria</taxon>
        <taxon>Bacillati</taxon>
        <taxon>Actinomycetota</taxon>
        <taxon>Actinomycetes</taxon>
        <taxon>Pseudonocardiales</taxon>
        <taxon>Pseudonocardiaceae</taxon>
        <taxon>Saccharopolyspora</taxon>
    </lineage>
</organism>
<dbReference type="InterPro" id="IPR036388">
    <property type="entry name" value="WH-like_DNA-bd_sf"/>
</dbReference>
<evidence type="ECO:0000259" key="7">
    <source>
        <dbReference type="PROSITE" id="PS51077"/>
    </source>
</evidence>